<evidence type="ECO:0008006" key="2">
    <source>
        <dbReference type="Google" id="ProtNLM"/>
    </source>
</evidence>
<sequence>NLRENMIDSWAYFGEQLKKILLDKQTLIDYFQKNPKVIKESLQNELNKLPIPASLHGQYNSMFFDNIQLWLPNAAETILSILVPKFEQEIISKIPEIVKKVQLDVLISSEGNKSNIYKNMHYRVLKTKQPLILGDSIVIFEVFWGRKFKPFYECNDDLKCIYVPLDSYSLLYATPNLEDKPNVDDINKAIAQCSFDFFISKFHSNECQTLQSEIGKNAFIVTNEYIDEIINEIVTGN</sequence>
<dbReference type="AlphaFoldDB" id="A0A633SYJ8"/>
<name>A0A633SYJ8_SALER</name>
<feature type="non-terminal residue" evidence="1">
    <location>
        <position position="1"/>
    </location>
</feature>
<gene>
    <name evidence="1" type="ORF">GC847_24235</name>
</gene>
<protein>
    <recommendedName>
        <fullName evidence="2">DUF4238 domain-containing protein</fullName>
    </recommendedName>
</protein>
<reference evidence="1" key="1">
    <citation type="submission" date="2019-10" db="EMBL/GenBank/DDBJ databases">
        <authorList>
            <consortium name="PulseNet: The National Subtyping Network for Foodborne Disease Surveillance"/>
            <person name="Tarr C.L."/>
            <person name="Trees E."/>
            <person name="Katz L.S."/>
            <person name="Carleton-Romer H.A."/>
            <person name="Stroika S."/>
            <person name="Kucerova Z."/>
            <person name="Roache K.F."/>
            <person name="Sabol A.L."/>
            <person name="Besser J."/>
            <person name="Gerner-Smidt P."/>
        </authorList>
    </citation>
    <scope>NUCLEOTIDE SEQUENCE</scope>
    <source>
        <strain evidence="1">PNUSAS110015</strain>
    </source>
</reference>
<comment type="caution">
    <text evidence="1">The sequence shown here is derived from an EMBL/GenBank/DDBJ whole genome shotgun (WGS) entry which is preliminary data.</text>
</comment>
<organism evidence="1">
    <name type="scientific">Salmonella enterica</name>
    <name type="common">Salmonella choleraesuis</name>
    <dbReference type="NCBI Taxonomy" id="28901"/>
    <lineage>
        <taxon>Bacteria</taxon>
        <taxon>Pseudomonadati</taxon>
        <taxon>Pseudomonadota</taxon>
        <taxon>Gammaproteobacteria</taxon>
        <taxon>Enterobacterales</taxon>
        <taxon>Enterobacteriaceae</taxon>
        <taxon>Salmonella</taxon>
    </lineage>
</organism>
<accession>A0A633SYJ8</accession>
<proteinExistence type="predicted"/>
<evidence type="ECO:0000313" key="1">
    <source>
        <dbReference type="EMBL" id="EDH3280073.1"/>
    </source>
</evidence>
<dbReference type="EMBL" id="AAMHFN010000130">
    <property type="protein sequence ID" value="EDH3280073.1"/>
    <property type="molecule type" value="Genomic_DNA"/>
</dbReference>